<feature type="binding site" evidence="13 14">
    <location>
        <position position="70"/>
    </location>
    <ligand>
        <name>[4Fe-4S] cluster</name>
        <dbReference type="ChEBI" id="CHEBI:49883"/>
        <note>4Fe-4S-S-AdoMet</note>
    </ligand>
</feature>
<evidence type="ECO:0000256" key="3">
    <source>
        <dbReference type="ARBA" id="ARBA00012236"/>
    </source>
</evidence>
<dbReference type="SMART" id="SM00876">
    <property type="entry name" value="BATS"/>
    <property type="match status" value="1"/>
</dbReference>
<keyword evidence="7 13" id="KW-0001">2Fe-2S</keyword>
<evidence type="ECO:0000256" key="7">
    <source>
        <dbReference type="ARBA" id="ARBA00022714"/>
    </source>
</evidence>
<dbReference type="RefSeq" id="WP_074217615.1">
    <property type="nucleotide sequence ID" value="NZ_FSRG01000007.1"/>
</dbReference>
<keyword evidence="8 13" id="KW-0479">Metal-binding</keyword>
<dbReference type="PROSITE" id="PS51918">
    <property type="entry name" value="RADICAL_SAM"/>
    <property type="match status" value="1"/>
</dbReference>
<dbReference type="InterPro" id="IPR006638">
    <property type="entry name" value="Elp3/MiaA/NifB-like_rSAM"/>
</dbReference>
<gene>
    <name evidence="13" type="primary">bioB</name>
    <name evidence="16" type="ORF">SAMN02745161_2852</name>
</gene>
<evidence type="ECO:0000313" key="17">
    <source>
        <dbReference type="Proteomes" id="UP000184694"/>
    </source>
</evidence>
<keyword evidence="6 13" id="KW-0949">S-adenosyl-L-methionine</keyword>
<dbReference type="InterPro" id="IPR002684">
    <property type="entry name" value="Biotin_synth/BioAB"/>
</dbReference>
<evidence type="ECO:0000256" key="4">
    <source>
        <dbReference type="ARBA" id="ARBA00022485"/>
    </source>
</evidence>
<comment type="similarity">
    <text evidence="2 13">Belongs to the radical SAM superfamily. Biotin synthase family.</text>
</comment>
<comment type="caution">
    <text evidence="13">Lacks conserved residue(s) required for the propagation of feature annotation.</text>
</comment>
<name>A0A1N6IR83_9BACT</name>
<feature type="binding site" evidence="13 14">
    <location>
        <position position="77"/>
    </location>
    <ligand>
        <name>[4Fe-4S] cluster</name>
        <dbReference type="ChEBI" id="CHEBI:49883"/>
        <note>4Fe-4S-S-AdoMet</note>
    </ligand>
</feature>
<feature type="binding site" evidence="13 14">
    <location>
        <position position="206"/>
    </location>
    <ligand>
        <name>[2Fe-2S] cluster</name>
        <dbReference type="ChEBI" id="CHEBI:190135"/>
    </ligand>
</feature>
<comment type="subunit">
    <text evidence="13">Homodimer.</text>
</comment>
<comment type="cofactor">
    <cofactor evidence="13 14">
        <name>[4Fe-4S] cluster</name>
        <dbReference type="ChEBI" id="CHEBI:49883"/>
    </cofactor>
    <text evidence="13 14">Binds 1 [4Fe-4S] cluster. The cluster is coordinated with 3 cysteines and an exchangeable S-adenosyl-L-methionine.</text>
</comment>
<dbReference type="NCBIfam" id="TIGR00433">
    <property type="entry name" value="bioB"/>
    <property type="match status" value="1"/>
</dbReference>
<keyword evidence="17" id="KW-1185">Reference proteome</keyword>
<dbReference type="SFLD" id="SFLDG01060">
    <property type="entry name" value="BATS_domain_containing"/>
    <property type="match status" value="1"/>
</dbReference>
<dbReference type="AlphaFoldDB" id="A0A1N6IR83"/>
<dbReference type="Proteomes" id="UP000184694">
    <property type="component" value="Unassembled WGS sequence"/>
</dbReference>
<dbReference type="UniPathway" id="UPA00078">
    <property type="reaction ID" value="UER00162"/>
</dbReference>
<evidence type="ECO:0000313" key="16">
    <source>
        <dbReference type="EMBL" id="SIO34567.1"/>
    </source>
</evidence>
<keyword evidence="11 13" id="KW-0411">Iron-sulfur</keyword>
<keyword evidence="9 13" id="KW-0093">Biotin biosynthesis</keyword>
<evidence type="ECO:0000256" key="6">
    <source>
        <dbReference type="ARBA" id="ARBA00022691"/>
    </source>
</evidence>
<dbReference type="GO" id="GO:0051539">
    <property type="term" value="F:4 iron, 4 sulfur cluster binding"/>
    <property type="evidence" value="ECO:0007669"/>
    <property type="project" value="UniProtKB-KW"/>
</dbReference>
<evidence type="ECO:0000256" key="10">
    <source>
        <dbReference type="ARBA" id="ARBA00023004"/>
    </source>
</evidence>
<dbReference type="CDD" id="cd01335">
    <property type="entry name" value="Radical_SAM"/>
    <property type="match status" value="1"/>
</dbReference>
<dbReference type="GO" id="GO:0005506">
    <property type="term" value="F:iron ion binding"/>
    <property type="evidence" value="ECO:0007669"/>
    <property type="project" value="UniProtKB-UniRule"/>
</dbReference>
<dbReference type="OrthoDB" id="9786826at2"/>
<keyword evidence="4 13" id="KW-0004">4Fe-4S</keyword>
<accession>A0A1N6IR83</accession>
<protein>
    <recommendedName>
        <fullName evidence="3 13">Biotin synthase</fullName>
        <ecNumber evidence="3 13">2.8.1.6</ecNumber>
    </recommendedName>
</protein>
<keyword evidence="10 13" id="KW-0408">Iron</keyword>
<sequence>MTTSASTVYALCEEVVQSGKGISRTDAELLINLPESATLDLLAGAQRIRSTVTTNATFTCGIVNAKSGKCSENCSFCSQSKYHDTGAPIYPLIAPETLLARAKELEAGGAQRYGIVTSGMALSDKELDTVCEAALAITTQTSIKVCGSLGQLSPDMAERLRQAGFSSYHHNLETARSHFSTICTTHEYDEDIASVQNALNVGFRVCSGGILGLGENRNQRVELACTLRDLGVPSIPMNFLTPVKGTRLENQPLLAPSEALRAIAVYRFILPTQDILIAGGRENTLGEFQPLIPMAGANGLMIGNYLTTSGRNMADDINMLTSMGVL</sequence>
<dbReference type="PANTHER" id="PTHR22976">
    <property type="entry name" value="BIOTIN SYNTHASE"/>
    <property type="match status" value="1"/>
</dbReference>
<organism evidence="16 17">
    <name type="scientific">Halodesulfovibrio marinisediminis DSM 17456</name>
    <dbReference type="NCBI Taxonomy" id="1121457"/>
    <lineage>
        <taxon>Bacteria</taxon>
        <taxon>Pseudomonadati</taxon>
        <taxon>Thermodesulfobacteriota</taxon>
        <taxon>Desulfovibrionia</taxon>
        <taxon>Desulfovibrionales</taxon>
        <taxon>Desulfovibrionaceae</taxon>
        <taxon>Halodesulfovibrio</taxon>
    </lineage>
</organism>
<feature type="domain" description="Radical SAM core" evidence="15">
    <location>
        <begin position="52"/>
        <end position="281"/>
    </location>
</feature>
<dbReference type="EMBL" id="FSRG01000007">
    <property type="protein sequence ID" value="SIO34567.1"/>
    <property type="molecule type" value="Genomic_DNA"/>
</dbReference>
<dbReference type="InterPro" id="IPR024177">
    <property type="entry name" value="Biotin_synthase"/>
</dbReference>
<comment type="cofactor">
    <cofactor evidence="13">
        <name>[2Fe-2S] cluster</name>
        <dbReference type="ChEBI" id="CHEBI:190135"/>
    </cofactor>
    <text evidence="13">Binds 1 [2Fe-2S] cluster. The cluster is coordinated with 3 cysteines and 1 arginine.</text>
</comment>
<comment type="cofactor">
    <cofactor evidence="14">
        <name>[2Fe-2S] cluster</name>
        <dbReference type="ChEBI" id="CHEBI:190135"/>
    </cofactor>
    <text evidence="14">Binds 1 [2Fe-2S] cluster. The cluster is coordinated with 3 cysteines and 1 arginine.</text>
</comment>
<dbReference type="PIRSF" id="PIRSF001619">
    <property type="entry name" value="Biotin_synth"/>
    <property type="match status" value="1"/>
</dbReference>
<dbReference type="SMART" id="SM00729">
    <property type="entry name" value="Elp3"/>
    <property type="match status" value="1"/>
</dbReference>
<dbReference type="PANTHER" id="PTHR22976:SF2">
    <property type="entry name" value="BIOTIN SYNTHASE, MITOCHONDRIAL"/>
    <property type="match status" value="1"/>
</dbReference>
<dbReference type="SFLD" id="SFLDS00029">
    <property type="entry name" value="Radical_SAM"/>
    <property type="match status" value="1"/>
</dbReference>
<comment type="pathway">
    <text evidence="1 13">Cofactor biosynthesis; biotin biosynthesis; biotin from 7,8-diaminononanoate: step 2/2.</text>
</comment>
<dbReference type="GO" id="GO:0051537">
    <property type="term" value="F:2 iron, 2 sulfur cluster binding"/>
    <property type="evidence" value="ECO:0007669"/>
    <property type="project" value="UniProtKB-KW"/>
</dbReference>
<dbReference type="Pfam" id="PF04055">
    <property type="entry name" value="Radical_SAM"/>
    <property type="match status" value="1"/>
</dbReference>
<dbReference type="EC" id="2.8.1.6" evidence="3 13"/>
<dbReference type="Pfam" id="PF06968">
    <property type="entry name" value="BATS"/>
    <property type="match status" value="1"/>
</dbReference>
<comment type="catalytic activity">
    <reaction evidence="12 13">
        <text>(4R,5S)-dethiobiotin + (sulfur carrier)-SH + 2 reduced [2Fe-2S]-[ferredoxin] + 2 S-adenosyl-L-methionine = (sulfur carrier)-H + biotin + 2 5'-deoxyadenosine + 2 L-methionine + 2 oxidized [2Fe-2S]-[ferredoxin]</text>
        <dbReference type="Rhea" id="RHEA:22060"/>
        <dbReference type="Rhea" id="RHEA-COMP:10000"/>
        <dbReference type="Rhea" id="RHEA-COMP:10001"/>
        <dbReference type="Rhea" id="RHEA-COMP:14737"/>
        <dbReference type="Rhea" id="RHEA-COMP:14739"/>
        <dbReference type="ChEBI" id="CHEBI:17319"/>
        <dbReference type="ChEBI" id="CHEBI:29917"/>
        <dbReference type="ChEBI" id="CHEBI:33737"/>
        <dbReference type="ChEBI" id="CHEBI:33738"/>
        <dbReference type="ChEBI" id="CHEBI:57586"/>
        <dbReference type="ChEBI" id="CHEBI:57844"/>
        <dbReference type="ChEBI" id="CHEBI:59789"/>
        <dbReference type="ChEBI" id="CHEBI:64428"/>
        <dbReference type="ChEBI" id="CHEBI:149473"/>
        <dbReference type="EC" id="2.8.1.6"/>
    </reaction>
</comment>
<evidence type="ECO:0000256" key="13">
    <source>
        <dbReference type="HAMAP-Rule" id="MF_01694"/>
    </source>
</evidence>
<evidence type="ECO:0000256" key="14">
    <source>
        <dbReference type="PIRSR" id="PIRSR001619-1"/>
    </source>
</evidence>
<comment type="function">
    <text evidence="13">Catalyzes the conversion of dethiobiotin (DTB) to biotin by the insertion of a sulfur atom into dethiobiotin via a radical-based mechanism.</text>
</comment>
<feature type="binding site" evidence="13 14">
    <location>
        <position position="74"/>
    </location>
    <ligand>
        <name>[4Fe-4S] cluster</name>
        <dbReference type="ChEBI" id="CHEBI:49883"/>
        <note>4Fe-4S-S-AdoMet</note>
    </ligand>
</feature>
<feature type="binding site" evidence="13 14">
    <location>
        <position position="146"/>
    </location>
    <ligand>
        <name>[2Fe-2S] cluster</name>
        <dbReference type="ChEBI" id="CHEBI:190135"/>
    </ligand>
</feature>
<evidence type="ECO:0000256" key="2">
    <source>
        <dbReference type="ARBA" id="ARBA00010765"/>
    </source>
</evidence>
<dbReference type="InterPro" id="IPR010722">
    <property type="entry name" value="BATS_dom"/>
</dbReference>
<dbReference type="InterPro" id="IPR013785">
    <property type="entry name" value="Aldolase_TIM"/>
</dbReference>
<evidence type="ECO:0000256" key="8">
    <source>
        <dbReference type="ARBA" id="ARBA00022723"/>
    </source>
</evidence>
<dbReference type="SUPFAM" id="SSF102114">
    <property type="entry name" value="Radical SAM enzymes"/>
    <property type="match status" value="1"/>
</dbReference>
<keyword evidence="5 13" id="KW-0808">Transferase</keyword>
<dbReference type="Gene3D" id="3.20.20.70">
    <property type="entry name" value="Aldolase class I"/>
    <property type="match status" value="1"/>
</dbReference>
<evidence type="ECO:0000259" key="15">
    <source>
        <dbReference type="PROSITE" id="PS51918"/>
    </source>
</evidence>
<evidence type="ECO:0000256" key="11">
    <source>
        <dbReference type="ARBA" id="ARBA00023014"/>
    </source>
</evidence>
<reference evidence="17" key="1">
    <citation type="submission" date="2016-11" db="EMBL/GenBank/DDBJ databases">
        <authorList>
            <person name="Varghese N."/>
            <person name="Submissions S."/>
        </authorList>
    </citation>
    <scope>NUCLEOTIDE SEQUENCE [LARGE SCALE GENOMIC DNA]</scope>
    <source>
        <strain evidence="17">DSM 17456</strain>
    </source>
</reference>
<evidence type="ECO:0000256" key="12">
    <source>
        <dbReference type="ARBA" id="ARBA00051157"/>
    </source>
</evidence>
<evidence type="ECO:0000256" key="1">
    <source>
        <dbReference type="ARBA" id="ARBA00004942"/>
    </source>
</evidence>
<dbReference type="GO" id="GO:0009102">
    <property type="term" value="P:biotin biosynthetic process"/>
    <property type="evidence" value="ECO:0007669"/>
    <property type="project" value="UniProtKB-UniRule"/>
</dbReference>
<dbReference type="InterPro" id="IPR058240">
    <property type="entry name" value="rSAM_sf"/>
</dbReference>
<dbReference type="GO" id="GO:0004076">
    <property type="term" value="F:biotin synthase activity"/>
    <property type="evidence" value="ECO:0007669"/>
    <property type="project" value="UniProtKB-UniRule"/>
</dbReference>
<evidence type="ECO:0000256" key="9">
    <source>
        <dbReference type="ARBA" id="ARBA00022756"/>
    </source>
</evidence>
<dbReference type="HAMAP" id="MF_01694">
    <property type="entry name" value="BioB"/>
    <property type="match status" value="1"/>
</dbReference>
<evidence type="ECO:0000256" key="5">
    <source>
        <dbReference type="ARBA" id="ARBA00022679"/>
    </source>
</evidence>
<proteinExistence type="inferred from homology"/>
<dbReference type="SFLD" id="SFLDG01278">
    <property type="entry name" value="biotin_synthase_like"/>
    <property type="match status" value="1"/>
</dbReference>
<dbReference type="STRING" id="1121457.SAMN02745161_2852"/>
<dbReference type="InterPro" id="IPR007197">
    <property type="entry name" value="rSAM"/>
</dbReference>